<reference evidence="4 5" key="1">
    <citation type="submission" date="2018-08" db="EMBL/GenBank/DDBJ databases">
        <title>Whole genome sequence analysis of Dermacoccus abyssi bacteria isolated from Deep Mariana trench Micromonospora spp reveals genes involved in the environmental adaptation and production of secondary metabolites.</title>
        <authorList>
            <person name="Abdel-Mageed W.M."/>
            <person name="Lehri B."/>
            <person name="Nouioui I."/>
            <person name="Goodfellow I."/>
            <person name="Jaspars M."/>
            <person name="Karlyshev A."/>
        </authorList>
    </citation>
    <scope>NUCLEOTIDE SEQUENCE [LARGE SCALE GENOMIC DNA]</scope>
    <source>
        <strain evidence="4 5">MT1.1</strain>
    </source>
</reference>
<evidence type="ECO:0000313" key="5">
    <source>
        <dbReference type="Proteomes" id="UP000285376"/>
    </source>
</evidence>
<dbReference type="CDD" id="cd04690">
    <property type="entry name" value="NUDIX_Hydrolase"/>
    <property type="match status" value="1"/>
</dbReference>
<protein>
    <submittedName>
        <fullName evidence="4">NUDIX domain-containing protein</fullName>
    </submittedName>
</protein>
<dbReference type="RefSeq" id="WP_118914737.1">
    <property type="nucleotide sequence ID" value="NZ_CBCRVH010000021.1"/>
</dbReference>
<sequence length="140" mass="15336">MSSNSLLIRVAAVVFRDAEGRVLTVRKRGTERFMLPGGKPEAGEEFIDTAAREVDEELELDVTPDDLDALGRFSSDAANEPGHALESHVFTYRGVLTQVPAVAAEIDELRWFTEAELRTPPPGVLLAPMLQFNAVPAIFD</sequence>
<dbReference type="InterPro" id="IPR015797">
    <property type="entry name" value="NUDIX_hydrolase-like_dom_sf"/>
</dbReference>
<dbReference type="EMBL" id="QWLM01000020">
    <property type="protein sequence ID" value="RHW44067.1"/>
    <property type="molecule type" value="Genomic_DNA"/>
</dbReference>
<proteinExistence type="predicted"/>
<dbReference type="InterPro" id="IPR000086">
    <property type="entry name" value="NUDIX_hydrolase_dom"/>
</dbReference>
<dbReference type="GO" id="GO:0016787">
    <property type="term" value="F:hydrolase activity"/>
    <property type="evidence" value="ECO:0007669"/>
    <property type="project" value="UniProtKB-KW"/>
</dbReference>
<dbReference type="PANTHER" id="PTHR43046">
    <property type="entry name" value="GDP-MANNOSE MANNOSYL HYDROLASE"/>
    <property type="match status" value="1"/>
</dbReference>
<name>A0A417Z1N1_9MICO</name>
<dbReference type="Proteomes" id="UP000285376">
    <property type="component" value="Unassembled WGS sequence"/>
</dbReference>
<evidence type="ECO:0000259" key="3">
    <source>
        <dbReference type="PROSITE" id="PS51462"/>
    </source>
</evidence>
<evidence type="ECO:0000256" key="2">
    <source>
        <dbReference type="ARBA" id="ARBA00022801"/>
    </source>
</evidence>
<gene>
    <name evidence="4" type="ORF">D1832_13380</name>
</gene>
<accession>A0A417Z1N1</accession>
<keyword evidence="2" id="KW-0378">Hydrolase</keyword>
<dbReference type="PROSITE" id="PS51462">
    <property type="entry name" value="NUDIX"/>
    <property type="match status" value="1"/>
</dbReference>
<dbReference type="Pfam" id="PF00293">
    <property type="entry name" value="NUDIX"/>
    <property type="match status" value="1"/>
</dbReference>
<organism evidence="4 5">
    <name type="scientific">Dermacoccus abyssi</name>
    <dbReference type="NCBI Taxonomy" id="322596"/>
    <lineage>
        <taxon>Bacteria</taxon>
        <taxon>Bacillati</taxon>
        <taxon>Actinomycetota</taxon>
        <taxon>Actinomycetes</taxon>
        <taxon>Micrococcales</taxon>
        <taxon>Dermacoccaceae</taxon>
        <taxon>Dermacoccus</taxon>
    </lineage>
</organism>
<comment type="cofactor">
    <cofactor evidence="1">
        <name>Mg(2+)</name>
        <dbReference type="ChEBI" id="CHEBI:18420"/>
    </cofactor>
</comment>
<evidence type="ECO:0000256" key="1">
    <source>
        <dbReference type="ARBA" id="ARBA00001946"/>
    </source>
</evidence>
<dbReference type="SUPFAM" id="SSF55811">
    <property type="entry name" value="Nudix"/>
    <property type="match status" value="1"/>
</dbReference>
<dbReference type="AlphaFoldDB" id="A0A417Z1N1"/>
<dbReference type="PANTHER" id="PTHR43046:SF2">
    <property type="entry name" value="8-OXO-DGTP DIPHOSPHATASE-RELATED"/>
    <property type="match status" value="1"/>
</dbReference>
<feature type="domain" description="Nudix hydrolase" evidence="3">
    <location>
        <begin position="5"/>
        <end position="134"/>
    </location>
</feature>
<evidence type="ECO:0000313" key="4">
    <source>
        <dbReference type="EMBL" id="RHW44067.1"/>
    </source>
</evidence>
<dbReference type="Gene3D" id="3.90.79.10">
    <property type="entry name" value="Nucleoside Triphosphate Pyrophosphohydrolase"/>
    <property type="match status" value="1"/>
</dbReference>
<comment type="caution">
    <text evidence="4">The sequence shown here is derived from an EMBL/GenBank/DDBJ whole genome shotgun (WGS) entry which is preliminary data.</text>
</comment>